<dbReference type="GeneID" id="105267699"/>
<reference evidence="5" key="2">
    <citation type="submission" date="2025-04" db="UniProtKB">
        <authorList>
            <consortium name="RefSeq"/>
        </authorList>
    </citation>
    <scope>IDENTIFICATION</scope>
    <source>
        <strain evidence="5">USDA-PBARC FA_bdor</strain>
        <tissue evidence="5">Whole organism</tissue>
    </source>
</reference>
<evidence type="ECO:0000313" key="3">
    <source>
        <dbReference type="EMBL" id="JAG77721.1"/>
    </source>
</evidence>
<dbReference type="RefSeq" id="XP_011305041.1">
    <property type="nucleotide sequence ID" value="XM_011306739.1"/>
</dbReference>
<evidence type="ECO:0000313" key="2">
    <source>
        <dbReference type="EMBL" id="JAG77720.1"/>
    </source>
</evidence>
<dbReference type="KEGG" id="fas:105267699"/>
<feature type="signal peptide" evidence="1">
    <location>
        <begin position="1"/>
        <end position="17"/>
    </location>
</feature>
<sequence>MFNLLIYLLLFYNNVHGYSVMDQETPEEHRLLDSMSNRLSNLHQEVLQEQDSFENALEAWTGRWMPDHDPKPTAAPKISSVESSGHHVIPMGPSNDCDDGNSNLEVDWDHSPVNYTCYGRKITPDLSIASKYYCEHVPKYYSALHMCMPESIKYDDVIPLYGNHRPVWPVYGEYVFLPKQRWLHSMEHGGVVMLYHPCANPLLVKQLKDLVRNCLRRHIITPYSLLSEDRPLALVTWGCRLEMSYVNRNVVESFIRKKALRGPEAISKDGIFTDGLISKSRIVTDQDDTTLCPRIHFQ</sequence>
<organism evidence="3">
    <name type="scientific">Fopius arisanus</name>
    <dbReference type="NCBI Taxonomy" id="64838"/>
    <lineage>
        <taxon>Eukaryota</taxon>
        <taxon>Metazoa</taxon>
        <taxon>Ecdysozoa</taxon>
        <taxon>Arthropoda</taxon>
        <taxon>Hexapoda</taxon>
        <taxon>Insecta</taxon>
        <taxon>Pterygota</taxon>
        <taxon>Neoptera</taxon>
        <taxon>Endopterygota</taxon>
        <taxon>Hymenoptera</taxon>
        <taxon>Apocrita</taxon>
        <taxon>Ichneumonoidea</taxon>
        <taxon>Braconidae</taxon>
        <taxon>Opiinae</taxon>
        <taxon>Fopius</taxon>
    </lineage>
</organism>
<dbReference type="Pfam" id="PF11303">
    <property type="entry name" value="DUF3105"/>
    <property type="match status" value="1"/>
</dbReference>
<dbReference type="OrthoDB" id="5960270at2759"/>
<keyword evidence="4" id="KW-1185">Reference proteome</keyword>
<dbReference type="InterPro" id="IPR021454">
    <property type="entry name" value="DUF3105"/>
</dbReference>
<keyword evidence="1" id="KW-0732">Signal</keyword>
<dbReference type="EMBL" id="GBYB01007954">
    <property type="protein sequence ID" value="JAG77721.1"/>
    <property type="molecule type" value="Transcribed_RNA"/>
</dbReference>
<evidence type="ECO:0000313" key="4">
    <source>
        <dbReference type="Proteomes" id="UP000694866"/>
    </source>
</evidence>
<proteinExistence type="predicted"/>
<feature type="chain" id="PRO_5007394348" evidence="1">
    <location>
        <begin position="18"/>
        <end position="298"/>
    </location>
</feature>
<protein>
    <submittedName>
        <fullName evidence="3">TP53I13_0 protein</fullName>
    </submittedName>
    <submittedName>
        <fullName evidence="2">TP53I13_2 protein</fullName>
    </submittedName>
</protein>
<dbReference type="PANTHER" id="PTHR34179">
    <property type="entry name" value="TUMOR PROTEIN P53-INDUCIBLE PROTEIN 13"/>
    <property type="match status" value="1"/>
</dbReference>
<dbReference type="GO" id="GO:0005737">
    <property type="term" value="C:cytoplasm"/>
    <property type="evidence" value="ECO:0007669"/>
    <property type="project" value="TreeGrafter"/>
</dbReference>
<dbReference type="Proteomes" id="UP000694866">
    <property type="component" value="Unplaced"/>
</dbReference>
<accession>A0A0C9QW37</accession>
<gene>
    <name evidence="3" type="primary">TP53I13_0</name>
    <name evidence="5" type="synonym">LOC105267699</name>
    <name evidence="2" type="synonym">TP53I13_2</name>
    <name evidence="3" type="ORF">g.48381</name>
    <name evidence="2" type="ORF">g.48384</name>
</gene>
<accession>A0A9R1U2R7</accession>
<dbReference type="PANTHER" id="PTHR34179:SF1">
    <property type="entry name" value="TUMOR PROTEIN P53-INDUCIBLE PROTEIN 13"/>
    <property type="match status" value="1"/>
</dbReference>
<dbReference type="EMBL" id="GBYB01007953">
    <property type="protein sequence ID" value="JAG77720.1"/>
    <property type="molecule type" value="Transcribed_RNA"/>
</dbReference>
<evidence type="ECO:0000256" key="1">
    <source>
        <dbReference type="SAM" id="SignalP"/>
    </source>
</evidence>
<reference evidence="3" key="1">
    <citation type="submission" date="2015-01" db="EMBL/GenBank/DDBJ databases">
        <title>Transcriptome Assembly of Fopius arisanus.</title>
        <authorList>
            <person name="Geib S."/>
        </authorList>
    </citation>
    <scope>NUCLEOTIDE SEQUENCE</scope>
</reference>
<name>A0A0C9QW37_9HYME</name>
<dbReference type="AlphaFoldDB" id="A0A0C9QW37"/>
<evidence type="ECO:0000313" key="5">
    <source>
        <dbReference type="RefSeq" id="XP_011305041.1"/>
    </source>
</evidence>